<evidence type="ECO:0000313" key="3">
    <source>
        <dbReference type="Proteomes" id="UP000277256"/>
    </source>
</evidence>
<dbReference type="AlphaFoldDB" id="A0A426UTU3"/>
<feature type="compositionally biased region" description="Polar residues" evidence="1">
    <location>
        <begin position="14"/>
        <end position="24"/>
    </location>
</feature>
<comment type="caution">
    <text evidence="2">The sequence shown here is derived from an EMBL/GenBank/DDBJ whole genome shotgun (WGS) entry which is preliminary data.</text>
</comment>
<dbReference type="EMBL" id="RSEB01000005">
    <property type="protein sequence ID" value="RRR97326.1"/>
    <property type="molecule type" value="Genomic_DNA"/>
</dbReference>
<feature type="region of interest" description="Disordered" evidence="1">
    <location>
        <begin position="54"/>
        <end position="111"/>
    </location>
</feature>
<keyword evidence="3" id="KW-1185">Reference proteome</keyword>
<accession>A0A426UTU3</accession>
<feature type="region of interest" description="Disordered" evidence="1">
    <location>
        <begin position="129"/>
        <end position="164"/>
    </location>
</feature>
<feature type="compositionally biased region" description="Polar residues" evidence="1">
    <location>
        <begin position="101"/>
        <end position="111"/>
    </location>
</feature>
<feature type="compositionally biased region" description="Low complexity" evidence="1">
    <location>
        <begin position="90"/>
        <end position="100"/>
    </location>
</feature>
<proteinExistence type="predicted"/>
<evidence type="ECO:0000313" key="2">
    <source>
        <dbReference type="EMBL" id="RRR97326.1"/>
    </source>
</evidence>
<gene>
    <name evidence="2" type="ORF">EIW28_18110</name>
</gene>
<dbReference type="Proteomes" id="UP000277256">
    <property type="component" value="Unassembled WGS sequence"/>
</dbReference>
<feature type="region of interest" description="Disordered" evidence="1">
    <location>
        <begin position="1"/>
        <end position="35"/>
    </location>
</feature>
<evidence type="ECO:0000256" key="1">
    <source>
        <dbReference type="SAM" id="MobiDB-lite"/>
    </source>
</evidence>
<organism evidence="2 3">
    <name type="scientific">Glycomyces terrestris</name>
    <dbReference type="NCBI Taxonomy" id="2493553"/>
    <lineage>
        <taxon>Bacteria</taxon>
        <taxon>Bacillati</taxon>
        <taxon>Actinomycetota</taxon>
        <taxon>Actinomycetes</taxon>
        <taxon>Glycomycetales</taxon>
        <taxon>Glycomycetaceae</taxon>
        <taxon>Glycomyces</taxon>
    </lineage>
</organism>
<sequence>MSRRTASGRDAATWSGTSAPTAYSTRPADQGAPPTLRRISMYSIGLATRSDVMLSSSHSDSNSRLTVDARNRLRQPVDIAGAVRRHRSSRPSSTGFSGSGVSPTSKGMNSGMRSRYAFAPAVSRVRLNASRKWSSKKNTHTYQSVMRSSAGASQSGCVYAHRRP</sequence>
<reference evidence="2 3" key="1">
    <citation type="submission" date="2018-12" db="EMBL/GenBank/DDBJ databases">
        <title>Glycomyces sp. YIM 121974 draft genome.</title>
        <authorList>
            <person name="Li Q."/>
        </authorList>
    </citation>
    <scope>NUCLEOTIDE SEQUENCE [LARGE SCALE GENOMIC DNA]</scope>
    <source>
        <strain evidence="2 3">YIM 121974</strain>
    </source>
</reference>
<protein>
    <submittedName>
        <fullName evidence="2">Uncharacterized protein</fullName>
    </submittedName>
</protein>
<feature type="compositionally biased region" description="Polar residues" evidence="1">
    <location>
        <begin position="140"/>
        <end position="156"/>
    </location>
</feature>
<name>A0A426UTU3_9ACTN</name>
<feature type="compositionally biased region" description="Low complexity" evidence="1">
    <location>
        <begin position="54"/>
        <end position="63"/>
    </location>
</feature>